<keyword evidence="5" id="KW-0813">Transport</keyword>
<proteinExistence type="inferred from homology"/>
<dbReference type="SUPFAM" id="SSF89392">
    <property type="entry name" value="Prokaryotic lipoproteins and lipoprotein localization factors"/>
    <property type="match status" value="1"/>
</dbReference>
<evidence type="ECO:0000256" key="8">
    <source>
        <dbReference type="ARBA" id="ARBA00023136"/>
    </source>
</evidence>
<dbReference type="InterPro" id="IPR004565">
    <property type="entry name" value="OM_lipoprot_LolB"/>
</dbReference>
<dbReference type="Gene3D" id="2.50.20.10">
    <property type="entry name" value="Lipoprotein localisation LolA/LolB/LppX"/>
    <property type="match status" value="1"/>
</dbReference>
<reference evidence="13" key="1">
    <citation type="submission" date="2020-01" db="EMBL/GenBank/DDBJ databases">
        <authorList>
            <person name="Meier V. D."/>
            <person name="Meier V D."/>
        </authorList>
    </citation>
    <scope>NUCLEOTIDE SEQUENCE</scope>
    <source>
        <strain evidence="13">HLG_WM_MAG_08</strain>
    </source>
</reference>
<evidence type="ECO:0000256" key="7">
    <source>
        <dbReference type="ARBA" id="ARBA00022927"/>
    </source>
</evidence>
<dbReference type="EMBL" id="CACVAV010000206">
    <property type="protein sequence ID" value="CAA6812781.1"/>
    <property type="molecule type" value="Genomic_DNA"/>
</dbReference>
<comment type="subcellular location">
    <subcellularLocation>
        <location evidence="1">Cell outer membrane</location>
        <topology evidence="1">Lipid-anchor</topology>
    </subcellularLocation>
</comment>
<dbReference type="AlphaFoldDB" id="A0A6S6TBL2"/>
<dbReference type="NCBIfam" id="TIGR00548">
    <property type="entry name" value="lolB"/>
    <property type="match status" value="1"/>
</dbReference>
<evidence type="ECO:0000256" key="11">
    <source>
        <dbReference type="ARBA" id="ARBA00023237"/>
    </source>
</evidence>
<sequence length="212" mass="23410">MRNGILLLCALSIVGCTQNNTKPGASGQPKATVSASPEAVWQNRQRVFAGMKEWSMDGRVGLQLRGQSWSFGLKWNEKTGRESLMDIVNPLTGAVMASIRETGSQVVLKAADGKSYRDTSAERLLERQLKLKFPLGDMRYWARGLPAPDKPVDAIKLDARGRPQQLAQGGWVVSYTAYKDQSGNALPTKMSLEKASERAKAKVIAKQWKTRF</sequence>
<keyword evidence="6" id="KW-0732">Signal</keyword>
<organism evidence="13">
    <name type="scientific">uncultured Thiotrichaceae bacterium</name>
    <dbReference type="NCBI Taxonomy" id="298394"/>
    <lineage>
        <taxon>Bacteria</taxon>
        <taxon>Pseudomonadati</taxon>
        <taxon>Pseudomonadota</taxon>
        <taxon>Gammaproteobacteria</taxon>
        <taxon>Thiotrichales</taxon>
        <taxon>Thiotrichaceae</taxon>
        <taxon>environmental samples</taxon>
    </lineage>
</organism>
<protein>
    <recommendedName>
        <fullName evidence="4">Outer-membrane lipoprotein LolB</fullName>
    </recommendedName>
</protein>
<dbReference type="CDD" id="cd16326">
    <property type="entry name" value="LolB"/>
    <property type="match status" value="1"/>
</dbReference>
<keyword evidence="10" id="KW-0143">Chaperone</keyword>
<evidence type="ECO:0000256" key="1">
    <source>
        <dbReference type="ARBA" id="ARBA00004459"/>
    </source>
</evidence>
<evidence type="ECO:0000256" key="6">
    <source>
        <dbReference type="ARBA" id="ARBA00022729"/>
    </source>
</evidence>
<name>A0A6S6TBL2_9GAMM</name>
<keyword evidence="7" id="KW-0653">Protein transport</keyword>
<evidence type="ECO:0000256" key="5">
    <source>
        <dbReference type="ARBA" id="ARBA00022448"/>
    </source>
</evidence>
<dbReference type="GO" id="GO:0015031">
    <property type="term" value="P:protein transport"/>
    <property type="evidence" value="ECO:0007669"/>
    <property type="project" value="UniProtKB-KW"/>
</dbReference>
<keyword evidence="9" id="KW-0564">Palmitate</keyword>
<keyword evidence="11" id="KW-0998">Cell outer membrane</keyword>
<dbReference type="PROSITE" id="PS51257">
    <property type="entry name" value="PROKAR_LIPOPROTEIN"/>
    <property type="match status" value="1"/>
</dbReference>
<evidence type="ECO:0000256" key="10">
    <source>
        <dbReference type="ARBA" id="ARBA00023186"/>
    </source>
</evidence>
<evidence type="ECO:0000256" key="9">
    <source>
        <dbReference type="ARBA" id="ARBA00023139"/>
    </source>
</evidence>
<evidence type="ECO:0000256" key="3">
    <source>
        <dbReference type="ARBA" id="ARBA00011245"/>
    </source>
</evidence>
<evidence type="ECO:0000313" key="13">
    <source>
        <dbReference type="EMBL" id="CAA6812781.1"/>
    </source>
</evidence>
<comment type="similarity">
    <text evidence="2">Belongs to the LolB family.</text>
</comment>
<gene>
    <name evidence="13" type="ORF">HELGO_WM39623</name>
</gene>
<keyword evidence="12 13" id="KW-0449">Lipoprotein</keyword>
<evidence type="ECO:0000256" key="12">
    <source>
        <dbReference type="ARBA" id="ARBA00023288"/>
    </source>
</evidence>
<keyword evidence="8" id="KW-0472">Membrane</keyword>
<dbReference type="Pfam" id="PF03550">
    <property type="entry name" value="LolB"/>
    <property type="match status" value="1"/>
</dbReference>
<dbReference type="InterPro" id="IPR029046">
    <property type="entry name" value="LolA/LolB/LppX"/>
</dbReference>
<comment type="subunit">
    <text evidence="3">Monomer.</text>
</comment>
<evidence type="ECO:0000256" key="4">
    <source>
        <dbReference type="ARBA" id="ARBA00016202"/>
    </source>
</evidence>
<dbReference type="GO" id="GO:0009279">
    <property type="term" value="C:cell outer membrane"/>
    <property type="evidence" value="ECO:0007669"/>
    <property type="project" value="UniProtKB-SubCell"/>
</dbReference>
<accession>A0A6S6TBL2</accession>
<evidence type="ECO:0000256" key="2">
    <source>
        <dbReference type="ARBA" id="ARBA00009696"/>
    </source>
</evidence>